<dbReference type="Proteomes" id="UP000191135">
    <property type="component" value="Chromosome"/>
</dbReference>
<reference evidence="4 5" key="1">
    <citation type="submission" date="2017-03" db="EMBL/GenBank/DDBJ databases">
        <title>Foreign affairs: Plasmid Transfer between Roseobacters and Rhizobia.</title>
        <authorList>
            <person name="Bartling P."/>
            <person name="Bunk B."/>
            <person name="Overmann J."/>
            <person name="Brinkmann H."/>
            <person name="Petersen J."/>
        </authorList>
    </citation>
    <scope>NUCLEOTIDE SEQUENCE [LARGE SCALE GENOMIC DNA]</scope>
    <source>
        <strain evidence="4 5">MACL11</strain>
    </source>
</reference>
<keyword evidence="2" id="KW-0472">Membrane</keyword>
<dbReference type="SMART" id="SM00267">
    <property type="entry name" value="GGDEF"/>
    <property type="match status" value="1"/>
</dbReference>
<dbReference type="GO" id="GO:0003824">
    <property type="term" value="F:catalytic activity"/>
    <property type="evidence" value="ECO:0007669"/>
    <property type="project" value="UniProtKB-ARBA"/>
</dbReference>
<dbReference type="CDD" id="cd01007">
    <property type="entry name" value="PBP2_BvgS_HisK_like"/>
    <property type="match status" value="2"/>
</dbReference>
<accession>A0A1U9YXT4</accession>
<evidence type="ECO:0000256" key="2">
    <source>
        <dbReference type="SAM" id="Phobius"/>
    </source>
</evidence>
<dbReference type="FunFam" id="3.30.70.270:FF:000001">
    <property type="entry name" value="Diguanylate cyclase domain protein"/>
    <property type="match status" value="1"/>
</dbReference>
<keyword evidence="2" id="KW-1133">Transmembrane helix</keyword>
<dbReference type="SUPFAM" id="SSF55073">
    <property type="entry name" value="Nucleotide cyclase"/>
    <property type="match status" value="1"/>
</dbReference>
<evidence type="ECO:0000256" key="1">
    <source>
        <dbReference type="ARBA" id="ARBA00022729"/>
    </source>
</evidence>
<dbReference type="EMBL" id="CP020330">
    <property type="protein sequence ID" value="AQZ50257.1"/>
    <property type="molecule type" value="Genomic_DNA"/>
</dbReference>
<feature type="domain" description="GGDEF" evidence="3">
    <location>
        <begin position="852"/>
        <end position="986"/>
    </location>
</feature>
<feature type="transmembrane region" description="Helical" evidence="2">
    <location>
        <begin position="780"/>
        <end position="801"/>
    </location>
</feature>
<proteinExistence type="predicted"/>
<sequence length="986" mass="109364">MDEICLSDARQSAGRFFQKMTKPVFAFILLITSLAASPLAAEPVDLTDEERAYIAAYRVATIGLVADNEPYSFYLNGKIMGWSVDVLDAISAMTGLDFAVRLGSWPEIYGQFRQGGLDVIADISFTEERDPFILFTEPYHLRRTILFENVDRPLGDLADTEALKARRIGVIRDIYYANALKDAGFQLQEYATYRDLMAAVAFGWVDGALAAELTGNFFIRENGFTNVAAAGALPLTAVSLEDFRLGVLDQAGDAALLSSILQKAVLALPPETLDEITDRWLSYRTGRTSNGGLLRLLPEEQAFIEEAPTLSIGFIIDYQPFSYLENGRGQGLAVDLAQYISASTGLSFEPVYDNWAKLLQRFKSGDLDIITNISHTEERSEFTLFSDEYHRIPNAVFVRSGFGPYRDIADLDGKRIGIGRDIYYADAVSARFDDVRQFDGQEALIHALADGEIDAAIASLSNGNSIIRRDGLINIQIGGEFLMDGVEREDLRFGVSPKYPYLESIIDRSLASIPLARWQEMENRWLGPPLAGIDRRRAVLDEDERDYLHDRGPLRVCVDPRSPPYTMIERDGDFTGAIADILALLGENGEFSWQIQPVPLTSDSEREAALAGCDVLPFVANADFAGSDYDLTPSYLEMALAVASRLQAPFVESMRDLEGQRVGVVSRHAPLTMLKARYPDVAIVALDGEGAGLDAVLGGELDAVVGPLDTLVYLIAARNTNDIKISGRISENVQVVAATTAAEPMLGDIFEKLIATLDPVEVDRILNRQKLAPFKRAIDYRLLFATAALIAVVFLVFLYWVRKLRLLNRALNTANDLLQQSSITDGLTGLYNRTHFIARAEVAFEQCRRDGERFTLTMLDVDHFKPINDRMGHVFGDACLEHLAAVFRSHFQRADDMVARYGGEEFIAYHIAGGPEEIRAFLEDLRAKVEASPVRHHDYVQPLTVSIGFYSAVPGEHDTLDRFIAEADQRLYDAKEAGRNRVIGND</sequence>
<dbReference type="InterPro" id="IPR000160">
    <property type="entry name" value="GGDEF_dom"/>
</dbReference>
<keyword evidence="2" id="KW-0812">Transmembrane</keyword>
<dbReference type="InterPro" id="IPR029787">
    <property type="entry name" value="Nucleotide_cyclase"/>
</dbReference>
<keyword evidence="1" id="KW-0732">Signal</keyword>
<dbReference type="AlphaFoldDB" id="A0A1U9YXT4"/>
<dbReference type="PANTHER" id="PTHR35936">
    <property type="entry name" value="MEMBRANE-BOUND LYTIC MUREIN TRANSGLYCOSYLASE F"/>
    <property type="match status" value="1"/>
</dbReference>
<dbReference type="Gene3D" id="3.30.70.270">
    <property type="match status" value="1"/>
</dbReference>
<dbReference type="Pfam" id="PF00497">
    <property type="entry name" value="SBP_bac_3"/>
    <property type="match status" value="2"/>
</dbReference>
<dbReference type="InterPro" id="IPR043128">
    <property type="entry name" value="Rev_trsase/Diguanyl_cyclase"/>
</dbReference>
<dbReference type="Pfam" id="PF00990">
    <property type="entry name" value="GGDEF"/>
    <property type="match status" value="1"/>
</dbReference>
<dbReference type="NCBIfam" id="TIGR00254">
    <property type="entry name" value="GGDEF"/>
    <property type="match status" value="1"/>
</dbReference>
<dbReference type="SUPFAM" id="SSF53850">
    <property type="entry name" value="Periplasmic binding protein-like II"/>
    <property type="match status" value="3"/>
</dbReference>
<dbReference type="eggNOG" id="COG0834">
    <property type="taxonomic scope" value="Bacteria"/>
</dbReference>
<evidence type="ECO:0000259" key="3">
    <source>
        <dbReference type="PROSITE" id="PS50887"/>
    </source>
</evidence>
<protein>
    <submittedName>
        <fullName evidence="4">Stalked cell differentiation-controlling protein</fullName>
    </submittedName>
</protein>
<name>A0A1U9YXT4_9HYPH</name>
<dbReference type="KEGG" id="mmed:Mame_00882"/>
<dbReference type="InterPro" id="IPR001638">
    <property type="entry name" value="Solute-binding_3/MltF_N"/>
</dbReference>
<evidence type="ECO:0000313" key="4">
    <source>
        <dbReference type="EMBL" id="AQZ50257.1"/>
    </source>
</evidence>
<dbReference type="SMART" id="SM00062">
    <property type="entry name" value="PBPb"/>
    <property type="match status" value="3"/>
</dbReference>
<keyword evidence="5" id="KW-1185">Reference proteome</keyword>
<dbReference type="Gene3D" id="3.40.190.10">
    <property type="entry name" value="Periplasmic binding protein-like II"/>
    <property type="match status" value="6"/>
</dbReference>
<evidence type="ECO:0000313" key="5">
    <source>
        <dbReference type="Proteomes" id="UP000191135"/>
    </source>
</evidence>
<dbReference type="PROSITE" id="PS50887">
    <property type="entry name" value="GGDEF"/>
    <property type="match status" value="1"/>
</dbReference>
<gene>
    <name evidence="4" type="primary">pleD_1</name>
    <name evidence="4" type="ORF">Mame_00882</name>
</gene>
<dbReference type="RefSeq" id="WP_018067465.1">
    <property type="nucleotide sequence ID" value="NZ_AQWH01000042.1"/>
</dbReference>
<dbReference type="CDD" id="cd01949">
    <property type="entry name" value="GGDEF"/>
    <property type="match status" value="1"/>
</dbReference>
<organism evidence="4 5">
    <name type="scientific">Martelella mediterranea DSM 17316</name>
    <dbReference type="NCBI Taxonomy" id="1122214"/>
    <lineage>
        <taxon>Bacteria</taxon>
        <taxon>Pseudomonadati</taxon>
        <taxon>Pseudomonadota</taxon>
        <taxon>Alphaproteobacteria</taxon>
        <taxon>Hyphomicrobiales</taxon>
        <taxon>Aurantimonadaceae</taxon>
        <taxon>Martelella</taxon>
    </lineage>
</organism>
<dbReference type="eggNOG" id="COG3706">
    <property type="taxonomic scope" value="Bacteria"/>
</dbReference>
<dbReference type="STRING" id="1122214.Mame_00882"/>